<dbReference type="InterPro" id="IPR021683">
    <property type="entry name" value="DUF3267"/>
</dbReference>
<dbReference type="RefSeq" id="WP_062686906.1">
    <property type="nucleotide sequence ID" value="NZ_KQ758658.1"/>
</dbReference>
<evidence type="ECO:0000313" key="2">
    <source>
        <dbReference type="EMBL" id="KSU87472.1"/>
    </source>
</evidence>
<protein>
    <recommendedName>
        <fullName evidence="4">Zincin peptidase</fullName>
    </recommendedName>
</protein>
<keyword evidence="1" id="KW-0812">Transmembrane</keyword>
<proteinExistence type="predicted"/>
<feature type="transmembrane region" description="Helical" evidence="1">
    <location>
        <begin position="107"/>
        <end position="126"/>
    </location>
</feature>
<gene>
    <name evidence="2" type="ORF">AS180_13040</name>
</gene>
<dbReference type="Proteomes" id="UP000053681">
    <property type="component" value="Unassembled WGS sequence"/>
</dbReference>
<feature type="transmembrane region" description="Helical" evidence="1">
    <location>
        <begin position="20"/>
        <end position="39"/>
    </location>
</feature>
<reference evidence="2 3" key="1">
    <citation type="submission" date="2015-11" db="EMBL/GenBank/DDBJ databases">
        <title>Bacillus caseinolyticus sp nov.</title>
        <authorList>
            <person name="Dastager S.G."/>
            <person name="Mawlankar R."/>
        </authorList>
    </citation>
    <scope>NUCLEOTIDE SEQUENCE [LARGE SCALE GENOMIC DNA]</scope>
    <source>
        <strain evidence="2 3">SGD-V-76</strain>
    </source>
</reference>
<sequence length="187" mass="21183">MGKEVSIVLDPKGVNRKASYYTIGIVLLSTVVYTWFWGLEFTITLMSLLKFIGFYFLLIFLHELLHGVGFLWFGKVKLTDLKFGFIWKYMVCYAHCKVPISMRAFRMALLLPVILTGFVPLVIGMLVGNGMLVALSTLLVGGGAGDWLIYRSIRSFSKDTLVKDHKDNIGCTVYFCNEMNENKNINT</sequence>
<dbReference type="EMBL" id="LNQP01000043">
    <property type="protein sequence ID" value="KSU87472.1"/>
    <property type="molecule type" value="Genomic_DNA"/>
</dbReference>
<keyword evidence="1" id="KW-0472">Membrane</keyword>
<evidence type="ECO:0000256" key="1">
    <source>
        <dbReference type="SAM" id="Phobius"/>
    </source>
</evidence>
<feature type="transmembrane region" description="Helical" evidence="1">
    <location>
        <begin position="51"/>
        <end position="73"/>
    </location>
</feature>
<comment type="caution">
    <text evidence="2">The sequence shown here is derived from an EMBL/GenBank/DDBJ whole genome shotgun (WGS) entry which is preliminary data.</text>
</comment>
<feature type="transmembrane region" description="Helical" evidence="1">
    <location>
        <begin position="132"/>
        <end position="150"/>
    </location>
</feature>
<name>A0A0V8JLH6_9BACI</name>
<organism evidence="2 3">
    <name type="scientific">Priestia veravalensis</name>
    <dbReference type="NCBI Taxonomy" id="1414648"/>
    <lineage>
        <taxon>Bacteria</taxon>
        <taxon>Bacillati</taxon>
        <taxon>Bacillota</taxon>
        <taxon>Bacilli</taxon>
        <taxon>Bacillales</taxon>
        <taxon>Bacillaceae</taxon>
        <taxon>Priestia</taxon>
    </lineage>
</organism>
<evidence type="ECO:0000313" key="3">
    <source>
        <dbReference type="Proteomes" id="UP000053681"/>
    </source>
</evidence>
<dbReference type="AlphaFoldDB" id="A0A0V8JLH6"/>
<keyword evidence="1" id="KW-1133">Transmembrane helix</keyword>
<evidence type="ECO:0008006" key="4">
    <source>
        <dbReference type="Google" id="ProtNLM"/>
    </source>
</evidence>
<keyword evidence="3" id="KW-1185">Reference proteome</keyword>
<accession>A0A0V8JLH6</accession>
<dbReference type="Pfam" id="PF11667">
    <property type="entry name" value="DUF3267"/>
    <property type="match status" value="1"/>
</dbReference>